<keyword evidence="3" id="KW-0862">Zinc</keyword>
<dbReference type="PANTHER" id="PTHR17550:SF4">
    <property type="entry name" value="E3 UBIQUITIN-PROTEIN LIGASE TTC3"/>
    <property type="match status" value="1"/>
</dbReference>
<feature type="domain" description="RING-type" evidence="6">
    <location>
        <begin position="201"/>
        <end position="241"/>
    </location>
</feature>
<dbReference type="PROSITE" id="PS50089">
    <property type="entry name" value="ZF_RING_2"/>
    <property type="match status" value="1"/>
</dbReference>
<evidence type="ECO:0000256" key="3">
    <source>
        <dbReference type="ARBA" id="ARBA00022833"/>
    </source>
</evidence>
<evidence type="ECO:0000256" key="1">
    <source>
        <dbReference type="ARBA" id="ARBA00022723"/>
    </source>
</evidence>
<dbReference type="GO" id="GO:0016874">
    <property type="term" value="F:ligase activity"/>
    <property type="evidence" value="ECO:0007669"/>
    <property type="project" value="UniProtKB-KW"/>
</dbReference>
<dbReference type="Pfam" id="PF13639">
    <property type="entry name" value="zf-RING_2"/>
    <property type="match status" value="1"/>
</dbReference>
<sequence length="269" mass="31085">NSQQKLQEIRQEFTRFQDQSILLWLHLCWCLGANTWVFLNSHEAKQLGSLSRDVAIDRGIGRRTGTVSLWLRLVSSVRQAYTADQLLAHQGRWHDPLEGVLYLTELAMADVLFGNAPNNRYLHNPMGAYCTWPMWQKFIKSTPPPYAKAVVSIRWRKNLKVQQLQDYVMDLKLTPSSPPQDSFSHVEIQPKECAASSDDPCAICHEELGRSPCELECGHEFHRECIRTWLQEHCSTCPICRDHAVLPADVPAWNNSKLYRAKHWKRSMF</sequence>
<dbReference type="Proteomes" id="UP000546986">
    <property type="component" value="Unassembled WGS sequence"/>
</dbReference>
<name>A0A7L1QFQ8_9PASS</name>
<keyword evidence="5" id="KW-0472">Membrane</keyword>
<feature type="non-terminal residue" evidence="7">
    <location>
        <position position="1"/>
    </location>
</feature>
<keyword evidence="7" id="KW-0436">Ligase</keyword>
<keyword evidence="8" id="KW-1185">Reference proteome</keyword>
<dbReference type="SMART" id="SM00184">
    <property type="entry name" value="RING"/>
    <property type="match status" value="1"/>
</dbReference>
<dbReference type="Gene3D" id="3.30.40.10">
    <property type="entry name" value="Zinc/RING finger domain, C3HC4 (zinc finger)"/>
    <property type="match status" value="1"/>
</dbReference>
<dbReference type="AlphaFoldDB" id="A0A7L1QFQ8"/>
<evidence type="ECO:0000259" key="6">
    <source>
        <dbReference type="PROSITE" id="PS50089"/>
    </source>
</evidence>
<evidence type="ECO:0000256" key="5">
    <source>
        <dbReference type="SAM" id="Phobius"/>
    </source>
</evidence>
<gene>
    <name evidence="7" type="primary">Dzip3_0</name>
    <name evidence="7" type="ORF">CISJUN_R15284</name>
</gene>
<feature type="non-terminal residue" evidence="7">
    <location>
        <position position="269"/>
    </location>
</feature>
<protein>
    <submittedName>
        <fullName evidence="7">DZIP3 ligase</fullName>
    </submittedName>
</protein>
<keyword evidence="5" id="KW-1133">Transmembrane helix</keyword>
<keyword evidence="1" id="KW-0479">Metal-binding</keyword>
<comment type="caution">
    <text evidence="7">The sequence shown here is derived from an EMBL/GenBank/DDBJ whole genome shotgun (WGS) entry which is preliminary data.</text>
</comment>
<dbReference type="InterPro" id="IPR013083">
    <property type="entry name" value="Znf_RING/FYVE/PHD"/>
</dbReference>
<dbReference type="EMBL" id="VXBR01003501">
    <property type="protein sequence ID" value="NXO23433.1"/>
    <property type="molecule type" value="Genomic_DNA"/>
</dbReference>
<dbReference type="SUPFAM" id="SSF57850">
    <property type="entry name" value="RING/U-box"/>
    <property type="match status" value="1"/>
</dbReference>
<dbReference type="PANTHER" id="PTHR17550">
    <property type="entry name" value="E3 UBIQUITIN-PROTEIN LIGASE TTC3"/>
    <property type="match status" value="1"/>
</dbReference>
<evidence type="ECO:0000256" key="2">
    <source>
        <dbReference type="ARBA" id="ARBA00022771"/>
    </source>
</evidence>
<proteinExistence type="predicted"/>
<keyword evidence="5" id="KW-0812">Transmembrane</keyword>
<dbReference type="GO" id="GO:0008270">
    <property type="term" value="F:zinc ion binding"/>
    <property type="evidence" value="ECO:0007669"/>
    <property type="project" value="UniProtKB-KW"/>
</dbReference>
<organism evidence="7 8">
    <name type="scientific">Cisticola juncidis</name>
    <dbReference type="NCBI Taxonomy" id="52622"/>
    <lineage>
        <taxon>Eukaryota</taxon>
        <taxon>Metazoa</taxon>
        <taxon>Chordata</taxon>
        <taxon>Craniata</taxon>
        <taxon>Vertebrata</taxon>
        <taxon>Euteleostomi</taxon>
        <taxon>Archelosauria</taxon>
        <taxon>Archosauria</taxon>
        <taxon>Dinosauria</taxon>
        <taxon>Saurischia</taxon>
        <taxon>Theropoda</taxon>
        <taxon>Coelurosauria</taxon>
        <taxon>Aves</taxon>
        <taxon>Neognathae</taxon>
        <taxon>Neoaves</taxon>
        <taxon>Telluraves</taxon>
        <taxon>Australaves</taxon>
        <taxon>Passeriformes</taxon>
        <taxon>Sylvioidea</taxon>
        <taxon>Cisticolidae</taxon>
        <taxon>Cisticola</taxon>
    </lineage>
</organism>
<keyword evidence="2 4" id="KW-0863">Zinc-finger</keyword>
<feature type="transmembrane region" description="Helical" evidence="5">
    <location>
        <begin position="21"/>
        <end position="39"/>
    </location>
</feature>
<reference evidence="7 8" key="1">
    <citation type="submission" date="2019-09" db="EMBL/GenBank/DDBJ databases">
        <title>Bird 10,000 Genomes (B10K) Project - Family phase.</title>
        <authorList>
            <person name="Zhang G."/>
        </authorList>
    </citation>
    <scope>NUCLEOTIDE SEQUENCE [LARGE SCALE GENOMIC DNA]</scope>
    <source>
        <strain evidence="7">B10K-DU-002-30</strain>
        <tissue evidence="7">Muscle</tissue>
    </source>
</reference>
<evidence type="ECO:0000256" key="4">
    <source>
        <dbReference type="PROSITE-ProRule" id="PRU00175"/>
    </source>
</evidence>
<evidence type="ECO:0000313" key="8">
    <source>
        <dbReference type="Proteomes" id="UP000546986"/>
    </source>
</evidence>
<dbReference type="InterPro" id="IPR001841">
    <property type="entry name" value="Znf_RING"/>
</dbReference>
<evidence type="ECO:0000313" key="7">
    <source>
        <dbReference type="EMBL" id="NXO23433.1"/>
    </source>
</evidence>
<accession>A0A7L1QFQ8</accession>